<proteinExistence type="predicted"/>
<protein>
    <submittedName>
        <fullName evidence="1">Uncharacterized protein</fullName>
    </submittedName>
</protein>
<dbReference type="Proteomes" id="UP000230002">
    <property type="component" value="Unassembled WGS sequence"/>
</dbReference>
<name>A0A2G8SVA2_9APHY</name>
<organism evidence="1 2">
    <name type="scientific">Ganoderma sinense ZZ0214-1</name>
    <dbReference type="NCBI Taxonomy" id="1077348"/>
    <lineage>
        <taxon>Eukaryota</taxon>
        <taxon>Fungi</taxon>
        <taxon>Dikarya</taxon>
        <taxon>Basidiomycota</taxon>
        <taxon>Agaricomycotina</taxon>
        <taxon>Agaricomycetes</taxon>
        <taxon>Polyporales</taxon>
        <taxon>Polyporaceae</taxon>
        <taxon>Ganoderma</taxon>
    </lineage>
</organism>
<gene>
    <name evidence="1" type="ORF">GSI_01356</name>
</gene>
<dbReference type="OrthoDB" id="2727133at2759"/>
<reference evidence="1 2" key="1">
    <citation type="journal article" date="2015" name="Sci. Rep.">
        <title>Chromosome-level genome map provides insights into diverse defense mechanisms in the medicinal fungus Ganoderma sinense.</title>
        <authorList>
            <person name="Zhu Y."/>
            <person name="Xu J."/>
            <person name="Sun C."/>
            <person name="Zhou S."/>
            <person name="Xu H."/>
            <person name="Nelson D.R."/>
            <person name="Qian J."/>
            <person name="Song J."/>
            <person name="Luo H."/>
            <person name="Xiang L."/>
            <person name="Li Y."/>
            <person name="Xu Z."/>
            <person name="Ji A."/>
            <person name="Wang L."/>
            <person name="Lu S."/>
            <person name="Hayward A."/>
            <person name="Sun W."/>
            <person name="Li X."/>
            <person name="Schwartz D.C."/>
            <person name="Wang Y."/>
            <person name="Chen S."/>
        </authorList>
    </citation>
    <scope>NUCLEOTIDE SEQUENCE [LARGE SCALE GENOMIC DNA]</scope>
    <source>
        <strain evidence="1 2">ZZ0214-1</strain>
    </source>
</reference>
<dbReference type="Gene3D" id="3.40.50.12660">
    <property type="match status" value="1"/>
</dbReference>
<keyword evidence="2" id="KW-1185">Reference proteome</keyword>
<evidence type="ECO:0000313" key="1">
    <source>
        <dbReference type="EMBL" id="PIL37662.1"/>
    </source>
</evidence>
<dbReference type="EMBL" id="AYKW01000001">
    <property type="protein sequence ID" value="PIL37662.1"/>
    <property type="molecule type" value="Genomic_DNA"/>
</dbReference>
<comment type="caution">
    <text evidence="1">The sequence shown here is derived from an EMBL/GenBank/DDBJ whole genome shotgun (WGS) entry which is preliminary data.</text>
</comment>
<sequence length="591" mass="64719">MILRIVKKVGVEQGMSESRLGLEFIPVAYKLRPRFEPIKGNNHQAPPLYIETKQSLFINMYVFNGKLNWFQSASNECFTLVFPVGFALNDPVSAHWQWSVDPCCGKEKVNSSQCGIITGVCKTGELYRLTIPLDVYTFEVTIAADGRSATLSNRQDTPTTLALAYSDCIREPTAAVYTGKLNYGQYAKDEMITLVSPAGVFVGAPVGFFYQWTVDAKGVPKRNQVDVGTFAAVDVLQCGTVVGAFKASFYTYEFTFPADEAPVTVKMSASDSLGPQTISFERATCGKSPAGCKKALIARFDDGSDTGIFMVKEMLTKYLGFEAAHVEMLYYNVDVANGAKSLTGCHPTPTAVHFKEKFVELLAGARPGDVRFLYVDAQGTQKGGDDCNKDDGKNGGFAFAEGDCGTKKELVTNGWISEAIRKTLKPGVNLTILSPSCLGGGIIDTTTPTPGLLLAGCHETQSTVKALKVGDEWVDPWTYAITKIVAKRVKRGVPTYMALFEEAKVFIKRLVDCGCELDRNKYFGPSPDERHPEAQNLACPCHKSHQDPQLIFDNNFINPDAERFLFPIASYSGCPCDSAAQVKVVRYPRDE</sequence>
<evidence type="ECO:0000313" key="2">
    <source>
        <dbReference type="Proteomes" id="UP000230002"/>
    </source>
</evidence>
<dbReference type="AlphaFoldDB" id="A0A2G8SVA2"/>
<accession>A0A2G8SVA2</accession>